<evidence type="ECO:0000313" key="2">
    <source>
        <dbReference type="EMBL" id="RZC57314.1"/>
    </source>
</evidence>
<dbReference type="OMA" id="VACELNM"/>
<dbReference type="EMBL" id="CM010718">
    <property type="protein sequence ID" value="RZC57314.1"/>
    <property type="molecule type" value="Genomic_DNA"/>
</dbReference>
<gene>
    <name evidence="2" type="ORF">C5167_004621</name>
</gene>
<feature type="region of interest" description="Disordered" evidence="1">
    <location>
        <begin position="1"/>
        <end position="50"/>
    </location>
</feature>
<evidence type="ECO:0000313" key="3">
    <source>
        <dbReference type="Proteomes" id="UP000316621"/>
    </source>
</evidence>
<accession>A0A4Y7J854</accession>
<dbReference type="Proteomes" id="UP000316621">
    <property type="component" value="Chromosome 4"/>
</dbReference>
<feature type="compositionally biased region" description="Acidic residues" evidence="1">
    <location>
        <begin position="184"/>
        <end position="195"/>
    </location>
</feature>
<organism evidence="2 3">
    <name type="scientific">Papaver somniferum</name>
    <name type="common">Opium poppy</name>
    <dbReference type="NCBI Taxonomy" id="3469"/>
    <lineage>
        <taxon>Eukaryota</taxon>
        <taxon>Viridiplantae</taxon>
        <taxon>Streptophyta</taxon>
        <taxon>Embryophyta</taxon>
        <taxon>Tracheophyta</taxon>
        <taxon>Spermatophyta</taxon>
        <taxon>Magnoliopsida</taxon>
        <taxon>Ranunculales</taxon>
        <taxon>Papaveraceae</taxon>
        <taxon>Papaveroideae</taxon>
        <taxon>Papaver</taxon>
    </lineage>
</organism>
<feature type="compositionally biased region" description="Low complexity" evidence="1">
    <location>
        <begin position="13"/>
        <end position="45"/>
    </location>
</feature>
<sequence>MRIRKLISQKKISAPNPSSNNLSSSVSSIPSSCPAAATSTVSTSTTGLKEKEAEPVNILQKQHVVACELNMSVWDVTADDELLYYRKDEEVSKVMKNEDKEQEDYDDVHKITDESVDTEEYQISTEGDDDSESEEDDEETKEEELKEEQYATEDKGKLGLKSVMKNDDDDKKRKRDYEENHIESEEEEIEETEVDNEGKLGLKSEKKKETRK</sequence>
<proteinExistence type="predicted"/>
<protein>
    <submittedName>
        <fullName evidence="2">Uncharacterized protein</fullName>
    </submittedName>
</protein>
<dbReference type="AlphaFoldDB" id="A0A4Y7J854"/>
<feature type="compositionally biased region" description="Basic and acidic residues" evidence="1">
    <location>
        <begin position="196"/>
        <end position="212"/>
    </location>
</feature>
<name>A0A4Y7J854_PAPSO</name>
<feature type="region of interest" description="Disordered" evidence="1">
    <location>
        <begin position="93"/>
        <end position="212"/>
    </location>
</feature>
<feature type="compositionally biased region" description="Basic and acidic residues" evidence="1">
    <location>
        <begin position="164"/>
        <end position="183"/>
    </location>
</feature>
<dbReference type="Gramene" id="RZC57314">
    <property type="protein sequence ID" value="RZC57314"/>
    <property type="gene ID" value="C5167_004621"/>
</dbReference>
<feature type="compositionally biased region" description="Acidic residues" evidence="1">
    <location>
        <begin position="114"/>
        <end position="142"/>
    </location>
</feature>
<reference evidence="2 3" key="1">
    <citation type="journal article" date="2018" name="Science">
        <title>The opium poppy genome and morphinan production.</title>
        <authorList>
            <person name="Guo L."/>
            <person name="Winzer T."/>
            <person name="Yang X."/>
            <person name="Li Y."/>
            <person name="Ning Z."/>
            <person name="He Z."/>
            <person name="Teodor R."/>
            <person name="Lu Y."/>
            <person name="Bowser T.A."/>
            <person name="Graham I.A."/>
            <person name="Ye K."/>
        </authorList>
    </citation>
    <scope>NUCLEOTIDE SEQUENCE [LARGE SCALE GENOMIC DNA]</scope>
    <source>
        <strain evidence="3">cv. HN1</strain>
        <tissue evidence="2">Leaves</tissue>
    </source>
</reference>
<feature type="compositionally biased region" description="Basic and acidic residues" evidence="1">
    <location>
        <begin position="143"/>
        <end position="157"/>
    </location>
</feature>
<evidence type="ECO:0000256" key="1">
    <source>
        <dbReference type="SAM" id="MobiDB-lite"/>
    </source>
</evidence>
<keyword evidence="3" id="KW-1185">Reference proteome</keyword>